<sequence>MSPVTVPGCPKKKKLCGDVRTYTPTQAHTAHVQSAQTRKTKQLPQLLCAHRKHKNGAHAVTSANCAWHKHLIAPIPFIRRDNASASTCTRAKGHLMPAPQHT</sequence>
<name>G0U216_TRYVY</name>
<gene>
    <name evidence="1" type="ORF">TVY486_0901420</name>
</gene>
<dbReference type="AlphaFoldDB" id="G0U216"/>
<evidence type="ECO:0000313" key="1">
    <source>
        <dbReference type="EMBL" id="CCC50319.1"/>
    </source>
</evidence>
<reference evidence="1" key="1">
    <citation type="journal article" date="2012" name="Proc. Natl. Acad. Sci. U.S.A.">
        <title>Antigenic diversity is generated by distinct evolutionary mechanisms in African trypanosome species.</title>
        <authorList>
            <person name="Jackson A.P."/>
            <person name="Berry A."/>
            <person name="Aslett M."/>
            <person name="Allison H.C."/>
            <person name="Burton P."/>
            <person name="Vavrova-Anderson J."/>
            <person name="Brown R."/>
            <person name="Browne H."/>
            <person name="Corton N."/>
            <person name="Hauser H."/>
            <person name="Gamble J."/>
            <person name="Gilderthorp R."/>
            <person name="Marcello L."/>
            <person name="McQuillan J."/>
            <person name="Otto T.D."/>
            <person name="Quail M.A."/>
            <person name="Sanders M.J."/>
            <person name="van Tonder A."/>
            <person name="Ginger M.L."/>
            <person name="Field M.C."/>
            <person name="Barry J.D."/>
            <person name="Hertz-Fowler C."/>
            <person name="Berriman M."/>
        </authorList>
    </citation>
    <scope>NUCLEOTIDE SEQUENCE</scope>
    <source>
        <strain evidence="1">Y486</strain>
    </source>
</reference>
<proteinExistence type="predicted"/>
<organism evidence="1">
    <name type="scientific">Trypanosoma vivax (strain Y486)</name>
    <dbReference type="NCBI Taxonomy" id="1055687"/>
    <lineage>
        <taxon>Eukaryota</taxon>
        <taxon>Discoba</taxon>
        <taxon>Euglenozoa</taxon>
        <taxon>Kinetoplastea</taxon>
        <taxon>Metakinetoplastina</taxon>
        <taxon>Trypanosomatida</taxon>
        <taxon>Trypanosomatidae</taxon>
        <taxon>Trypanosoma</taxon>
        <taxon>Duttonella</taxon>
    </lineage>
</organism>
<protein>
    <submittedName>
        <fullName evidence="1">Uncharacterized protein</fullName>
    </submittedName>
</protein>
<accession>G0U216</accession>
<dbReference type="EMBL" id="HE573025">
    <property type="protein sequence ID" value="CCC50319.1"/>
    <property type="molecule type" value="Genomic_DNA"/>
</dbReference>